<feature type="region of interest" description="Disordered" evidence="1">
    <location>
        <begin position="77"/>
        <end position="110"/>
    </location>
</feature>
<keyword evidence="3" id="KW-1185">Reference proteome</keyword>
<dbReference type="EMBL" id="LFJN01000010">
    <property type="protein sequence ID" value="KPI41041.1"/>
    <property type="molecule type" value="Genomic_DNA"/>
</dbReference>
<dbReference type="AlphaFoldDB" id="A0A0N0NMZ9"/>
<evidence type="ECO:0000256" key="1">
    <source>
        <dbReference type="SAM" id="MobiDB-lite"/>
    </source>
</evidence>
<feature type="compositionally biased region" description="Polar residues" evidence="1">
    <location>
        <begin position="85"/>
        <end position="110"/>
    </location>
</feature>
<reference evidence="2 3" key="1">
    <citation type="submission" date="2015-06" db="EMBL/GenBank/DDBJ databases">
        <title>Draft genome of the ant-associated black yeast Phialophora attae CBS 131958.</title>
        <authorList>
            <person name="Moreno L.F."/>
            <person name="Stielow B.J."/>
            <person name="de Hoog S."/>
            <person name="Vicente V.A."/>
            <person name="Weiss V.A."/>
            <person name="de Vries M."/>
            <person name="Cruz L.M."/>
            <person name="Souza E.M."/>
        </authorList>
    </citation>
    <scope>NUCLEOTIDE SEQUENCE [LARGE SCALE GENOMIC DNA]</scope>
    <source>
        <strain evidence="2 3">CBS 131958</strain>
    </source>
</reference>
<dbReference type="GeneID" id="28740293"/>
<dbReference type="Proteomes" id="UP000038010">
    <property type="component" value="Unassembled WGS sequence"/>
</dbReference>
<dbReference type="RefSeq" id="XP_018001004.1">
    <property type="nucleotide sequence ID" value="XM_018148413.1"/>
</dbReference>
<protein>
    <submittedName>
        <fullName evidence="2">Uncharacterized protein</fullName>
    </submittedName>
</protein>
<name>A0A0N0NMZ9_9EURO</name>
<proteinExistence type="predicted"/>
<gene>
    <name evidence="2" type="ORF">AB675_8000</name>
</gene>
<accession>A0A0N0NMZ9</accession>
<comment type="caution">
    <text evidence="2">The sequence shown here is derived from an EMBL/GenBank/DDBJ whole genome shotgun (WGS) entry which is preliminary data.</text>
</comment>
<evidence type="ECO:0000313" key="2">
    <source>
        <dbReference type="EMBL" id="KPI41041.1"/>
    </source>
</evidence>
<sequence length="251" mass="28148">MALSTDGDLEARFNSVEELFEGLKRTKQVIAEQDEIIKQSKQNIEISEGIKRQANRQYNEIERAIGALLTPKSTRVMKVEDESPTRVTIPTPKISSQGLQGSNNGRQSTPEDTTAIAFPKLADPQWLDKAKTDARVHPSIGFSVGPEKYKRQEYIIYAKTEGREKHSIKSLENGVEYIIGSTPRVAQAGGWMRRAGSTLIAVNGSSLWGTPKTDIGETRQEFSRLDGSSKLMVWYERHTVDVAWWCDNFTT</sequence>
<dbReference type="VEuPathDB" id="FungiDB:AB675_8000"/>
<evidence type="ECO:0000313" key="3">
    <source>
        <dbReference type="Proteomes" id="UP000038010"/>
    </source>
</evidence>
<organism evidence="2 3">
    <name type="scientific">Cyphellophora attinorum</name>
    <dbReference type="NCBI Taxonomy" id="1664694"/>
    <lineage>
        <taxon>Eukaryota</taxon>
        <taxon>Fungi</taxon>
        <taxon>Dikarya</taxon>
        <taxon>Ascomycota</taxon>
        <taxon>Pezizomycotina</taxon>
        <taxon>Eurotiomycetes</taxon>
        <taxon>Chaetothyriomycetidae</taxon>
        <taxon>Chaetothyriales</taxon>
        <taxon>Cyphellophoraceae</taxon>
        <taxon>Cyphellophora</taxon>
    </lineage>
</organism>